<evidence type="ECO:0000313" key="5">
    <source>
        <dbReference type="EMBL" id="KRU13962.1"/>
    </source>
</evidence>
<dbReference type="Proteomes" id="UP000030905">
    <property type="component" value="Chromosome"/>
</dbReference>
<name>A0A0H3JBN2_CLOPA</name>
<dbReference type="SUPFAM" id="SSF54637">
    <property type="entry name" value="Thioesterase/thiol ester dehydrase-isomerase"/>
    <property type="match status" value="1"/>
</dbReference>
<dbReference type="PANTHER" id="PTHR43437">
    <property type="entry name" value="HYDROXYACYL-THIOESTER DEHYDRATASE TYPE 2, MITOCHONDRIAL-RELATED"/>
    <property type="match status" value="1"/>
</dbReference>
<dbReference type="eggNOG" id="COG2030">
    <property type="taxonomic scope" value="Bacteria"/>
</dbReference>
<evidence type="ECO:0000259" key="3">
    <source>
        <dbReference type="Pfam" id="PF01575"/>
    </source>
</evidence>
<reference evidence="5 6" key="3">
    <citation type="journal article" name="Genome Announc.">
        <title>Improved Draft Genome Sequence of Clostridium pasteurianum Strain ATCC 6013 (DSM 525) Using a Hybrid Next-Generation Sequencing Approach.</title>
        <authorList>
            <person name="Pyne M.E."/>
            <person name="Utturkar S."/>
            <person name="Brown S.D."/>
            <person name="Moo-Young M."/>
            <person name="Chung D.A."/>
            <person name="Chou C.P."/>
        </authorList>
    </citation>
    <scope>NUCLEOTIDE SEQUENCE [LARGE SCALE GENOMIC DNA]</scope>
    <source>
        <strain evidence="5 6">ATCC 6013</strain>
    </source>
</reference>
<reference evidence="5" key="2">
    <citation type="submission" date="2015-10" db="EMBL/GenBank/DDBJ databases">
        <title>Improved Draft Genome Sequence of Clostridium pasteurianum Strain ATCC 6013 (DSM 525) Using a Hybrid Next-Generation Sequencing Approach.</title>
        <authorList>
            <person name="Pyne M.E."/>
            <person name="Utturkar S.M."/>
            <person name="Brown S.D."/>
            <person name="Moo-Young M."/>
            <person name="Chung D.A."/>
            <person name="Chou P.C."/>
        </authorList>
    </citation>
    <scope>NUCLEOTIDE SEQUENCE</scope>
    <source>
        <strain evidence="5">ATCC 6013</strain>
    </source>
</reference>
<proteinExistence type="predicted"/>
<protein>
    <submittedName>
        <fullName evidence="4">3-hydroxybutyryl-CoA dehydratase</fullName>
        <ecNumber evidence="4">4.2.1.55</ecNumber>
    </submittedName>
    <submittedName>
        <fullName evidence="5">MaoC domain protein dehydratase</fullName>
    </submittedName>
</protein>
<evidence type="ECO:0000313" key="4">
    <source>
        <dbReference type="EMBL" id="AJA54013.1"/>
    </source>
</evidence>
<dbReference type="InterPro" id="IPR002539">
    <property type="entry name" value="MaoC-like_dom"/>
</dbReference>
<keyword evidence="1 4" id="KW-0456">Lyase</keyword>
<evidence type="ECO:0000313" key="6">
    <source>
        <dbReference type="Proteomes" id="UP000028042"/>
    </source>
</evidence>
<evidence type="ECO:0000313" key="7">
    <source>
        <dbReference type="Proteomes" id="UP000030905"/>
    </source>
</evidence>
<evidence type="ECO:0000256" key="1">
    <source>
        <dbReference type="ARBA" id="ARBA00023239"/>
    </source>
</evidence>
<organism evidence="4 7">
    <name type="scientific">Clostridium pasteurianum DSM 525 = ATCC 6013</name>
    <dbReference type="NCBI Taxonomy" id="1262449"/>
    <lineage>
        <taxon>Bacteria</taxon>
        <taxon>Bacillati</taxon>
        <taxon>Bacillota</taxon>
        <taxon>Clostridia</taxon>
        <taxon>Eubacteriales</taxon>
        <taxon>Clostridiaceae</taxon>
        <taxon>Clostridium</taxon>
    </lineage>
</organism>
<reference evidence="4 7" key="1">
    <citation type="journal article" date="2015" name="Genome Announc.">
        <title>Complete Genome Sequence of the Nitrogen-Fixing and Solvent-Producing Clostridium pasteurianum DSM 525.</title>
        <authorList>
            <person name="Poehlein A."/>
            <person name="Grosse-Honebrink A."/>
            <person name="Zhang Y."/>
            <person name="Minton N.P."/>
            <person name="Daniel R."/>
        </authorList>
    </citation>
    <scope>NUCLEOTIDE SEQUENCE [LARGE SCALE GENOMIC DNA]</scope>
    <source>
        <strain evidence="4">DSM 525</strain>
        <strain evidence="7">DSM 525 / ATCC 6013</strain>
    </source>
</reference>
<dbReference type="Pfam" id="PF01575">
    <property type="entry name" value="MaoC_dehydratas"/>
    <property type="match status" value="1"/>
</dbReference>
<dbReference type="CDD" id="cd03449">
    <property type="entry name" value="R_hydratase"/>
    <property type="match status" value="1"/>
</dbReference>
<dbReference type="EC" id="4.2.1.55" evidence="4"/>
<dbReference type="PATRIC" id="fig|1262449.3.peg.2136"/>
<dbReference type="AlphaFoldDB" id="A0A0H3JBN2"/>
<dbReference type="InterPro" id="IPR029069">
    <property type="entry name" value="HotDog_dom_sf"/>
</dbReference>
<dbReference type="Gene3D" id="3.10.129.10">
    <property type="entry name" value="Hotdog Thioesterase"/>
    <property type="match status" value="1"/>
</dbReference>
<dbReference type="GeneID" id="93076073"/>
<feature type="transmembrane region" description="Helical" evidence="2">
    <location>
        <begin position="55"/>
        <end position="73"/>
    </location>
</feature>
<sequence length="143" mass="15429">MEGLTIDKIQIGNKISIEKTISESDVYLFAGITGDLNPAHINQIKSENTMFKGRIAHGILVSGLISACLGMYLPGPGTIYLGQQLKFTAPVHIGDTIKAEVEVIDMNIPKNRIKLKTTCTNQIGKAVIVGEALVMPPIKNQSI</sequence>
<dbReference type="Proteomes" id="UP000028042">
    <property type="component" value="Unassembled WGS sequence"/>
</dbReference>
<gene>
    <name evidence="4" type="primary">croR</name>
    <name evidence="4" type="ORF">CLPA_c39950</name>
    <name evidence="5" type="ORF">CP6013_03218</name>
</gene>
<keyword evidence="2" id="KW-0472">Membrane</keyword>
<keyword evidence="2" id="KW-0812">Transmembrane</keyword>
<dbReference type="InterPro" id="IPR050965">
    <property type="entry name" value="UPF0336/Enoyl-CoA_hydratase"/>
</dbReference>
<dbReference type="RefSeq" id="WP_003445031.1">
    <property type="nucleotide sequence ID" value="NZ_ANZB01000006.1"/>
</dbReference>
<dbReference type="KEGG" id="cpae:CPAST_c39950"/>
<dbReference type="EMBL" id="JPGY02000001">
    <property type="protein sequence ID" value="KRU13962.1"/>
    <property type="molecule type" value="Genomic_DNA"/>
</dbReference>
<evidence type="ECO:0000256" key="2">
    <source>
        <dbReference type="SAM" id="Phobius"/>
    </source>
</evidence>
<keyword evidence="2" id="KW-1133">Transmembrane helix</keyword>
<dbReference type="EMBL" id="CP009268">
    <property type="protein sequence ID" value="AJA54013.1"/>
    <property type="molecule type" value="Genomic_DNA"/>
</dbReference>
<dbReference type="PANTHER" id="PTHR43437:SF3">
    <property type="entry name" value="HYDROXYACYL-THIOESTER DEHYDRATASE TYPE 2, MITOCHONDRIAL"/>
    <property type="match status" value="1"/>
</dbReference>
<feature type="domain" description="MaoC-like" evidence="3">
    <location>
        <begin position="16"/>
        <end position="118"/>
    </location>
</feature>
<keyword evidence="7" id="KW-1185">Reference proteome</keyword>
<dbReference type="KEGG" id="cpat:CLPA_c39950"/>
<dbReference type="GO" id="GO:0006633">
    <property type="term" value="P:fatty acid biosynthetic process"/>
    <property type="evidence" value="ECO:0007669"/>
    <property type="project" value="TreeGrafter"/>
</dbReference>
<accession>A0A0H3JBN2</accession>
<dbReference type="FunFam" id="3.10.129.10:FF:000042">
    <property type="entry name" value="MaoC domain protein dehydratase"/>
    <property type="match status" value="1"/>
</dbReference>
<dbReference type="GO" id="GO:0019171">
    <property type="term" value="F:(3R)-hydroxyacyl-[acyl-carrier-protein] dehydratase activity"/>
    <property type="evidence" value="ECO:0007669"/>
    <property type="project" value="TreeGrafter"/>
</dbReference>